<evidence type="ECO:0000313" key="2">
    <source>
        <dbReference type="Proteomes" id="UP000501387"/>
    </source>
</evidence>
<dbReference type="AlphaFoldDB" id="A0A6G8FFX6"/>
<evidence type="ECO:0000313" key="1">
    <source>
        <dbReference type="EMBL" id="QIM15237.1"/>
    </source>
</evidence>
<sequence>MGRTASTSALRVAPDEWDPAALPRQTRIRQHLHAVPTLKHTQIPTPPKPEELPIPPPDPRIVRMIAIYGYEVVDGSRSVTQLAAWITREVADHLTSRRAARTERRTLYRDERRTVPVPGPVHLSLSSAKTAEAAVVLQTGARFTAVAVRLEYLREKWRATNLTVL</sequence>
<dbReference type="KEGG" id="lins:G7067_00515"/>
<dbReference type="InterPro" id="IPR045596">
    <property type="entry name" value="DUF6459"/>
</dbReference>
<proteinExistence type="predicted"/>
<dbReference type="RefSeq" id="WP_166321240.1">
    <property type="nucleotide sequence ID" value="NZ_CP049934.1"/>
</dbReference>
<dbReference type="Proteomes" id="UP000501387">
    <property type="component" value="Chromosome"/>
</dbReference>
<reference evidence="1 2" key="1">
    <citation type="submission" date="2020-03" db="EMBL/GenBank/DDBJ databases">
        <title>Leucobacter sp. nov., isolated from beetles.</title>
        <authorList>
            <person name="Hyun D.-W."/>
            <person name="Bae J.-W."/>
        </authorList>
    </citation>
    <scope>NUCLEOTIDE SEQUENCE [LARGE SCALE GENOMIC DNA]</scope>
    <source>
        <strain evidence="1 2">HDW9B</strain>
    </source>
</reference>
<dbReference type="Pfam" id="PF20060">
    <property type="entry name" value="DUF6459"/>
    <property type="match status" value="1"/>
</dbReference>
<organism evidence="1 2">
    <name type="scientific">Leucobacter insecticola</name>
    <dbReference type="NCBI Taxonomy" id="2714934"/>
    <lineage>
        <taxon>Bacteria</taxon>
        <taxon>Bacillati</taxon>
        <taxon>Actinomycetota</taxon>
        <taxon>Actinomycetes</taxon>
        <taxon>Micrococcales</taxon>
        <taxon>Microbacteriaceae</taxon>
        <taxon>Leucobacter</taxon>
    </lineage>
</organism>
<accession>A0A6G8FFX6</accession>
<keyword evidence="2" id="KW-1185">Reference proteome</keyword>
<protein>
    <submittedName>
        <fullName evidence="1">Uncharacterized protein</fullName>
    </submittedName>
</protein>
<dbReference type="EMBL" id="CP049934">
    <property type="protein sequence ID" value="QIM15237.1"/>
    <property type="molecule type" value="Genomic_DNA"/>
</dbReference>
<name>A0A6G8FFX6_9MICO</name>
<gene>
    <name evidence="1" type="ORF">G7067_00515</name>
</gene>